<dbReference type="EMBL" id="NDHI03003453">
    <property type="protein sequence ID" value="PNJ46278.1"/>
    <property type="molecule type" value="Genomic_DNA"/>
</dbReference>
<feature type="compositionally biased region" description="Low complexity" evidence="2">
    <location>
        <begin position="104"/>
        <end position="122"/>
    </location>
</feature>
<name>A0A2J8ULY5_PONAB</name>
<proteinExistence type="inferred from homology"/>
<sequence>MAAQVGAVRVVRAVAAQEEPDKEGKEKPHAGVSPRGVKRQRRSSSGGSQEKRGRPSQEPPLAPPHRRRRSRQHPGPLPPTNAAPTVPGPVEPLLLPPPPPPSLAPAGPAVAAPLPAPSTSALFTFSPLTVSAAGPKHKGHKERHKHHHHRGSDGDPSSCGTDLKHKDKQENGERTGGVPLIKAPKRETPDENGKTQRADDFVLKKIKKKKKKKHREDMRGRRLKMYNKEVQTVCAGLTRISKEILTQGQINSTSGLSKESFRYLKDEQLCRLNLGMQEYRVPQGVQTPFMTHQEHSIRRNFLKTGTKFSNFIHEEHQSNGGALVLHAYMDELSFLSPMEMERFSEEFLALTFSENEKNAAYYALAIVHGAAAYLPDFLDYFAFNFPNTPVKMEILGKKDIETTTISNFHTQVNRTYCCGTYRAGPMRQISLVGAVDEEVGDYFPEFLDMLEESPFLKMTLPWGTLSSLRLQCRSQSDDGPIMWVRPGEQMIPTADMPKSPFKRRRSMNEIKNLQYLPRTSEPREVLFEDRTRAHADHVGQGFDWQSTAAVGVLKAVQFGEWSDQPRITKDVICFHAEDFTDVVQRLQLDLHEPPVSQCVQWVDEAKLNQMRREGIRYARIQLCDNDIYFIPRNVIHQFKTVSAVCSLAWHIRLKQYHPVVEATQNTESNSNMDCGLTGKRELEVDSQCVRIKTESEETCTEIQLLTTASSSFPPASELNLQQDQKTQPIPVLKVESRLDSDQQHNLQEHSTTSV</sequence>
<evidence type="ECO:0000313" key="3">
    <source>
        <dbReference type="EMBL" id="PNJ46278.1"/>
    </source>
</evidence>
<feature type="region of interest" description="Disordered" evidence="2">
    <location>
        <begin position="1"/>
        <end position="198"/>
    </location>
</feature>
<feature type="compositionally biased region" description="Basic and acidic residues" evidence="2">
    <location>
        <begin position="162"/>
        <end position="173"/>
    </location>
</feature>
<dbReference type="GO" id="GO:0005634">
    <property type="term" value="C:nucleus"/>
    <property type="evidence" value="ECO:0007669"/>
    <property type="project" value="InterPro"/>
</dbReference>
<dbReference type="PANTHER" id="PTHR13354">
    <property type="entry name" value="ROUND SPERMATID BASIC PROTEIN 1"/>
    <property type="match status" value="1"/>
</dbReference>
<comment type="caution">
    <text evidence="3">The sequence shown here is derived from an EMBL/GenBank/DDBJ whole genome shotgun (WGS) entry which is preliminary data.</text>
</comment>
<dbReference type="AlphaFoldDB" id="A0A2J8ULY5"/>
<evidence type="ECO:0000256" key="2">
    <source>
        <dbReference type="SAM" id="MobiDB-lite"/>
    </source>
</evidence>
<protein>
    <submittedName>
        <fullName evidence="3">RSBN1 isoform 4</fullName>
    </submittedName>
</protein>
<feature type="compositionally biased region" description="Pro residues" evidence="2">
    <location>
        <begin position="75"/>
        <end position="103"/>
    </location>
</feature>
<reference evidence="3" key="1">
    <citation type="submission" date="2017-12" db="EMBL/GenBank/DDBJ databases">
        <title>High-resolution comparative analysis of great ape genomes.</title>
        <authorList>
            <person name="Pollen A."/>
            <person name="Hastie A."/>
            <person name="Hormozdiari F."/>
            <person name="Dougherty M."/>
            <person name="Liu R."/>
            <person name="Chaisson M."/>
            <person name="Hoppe E."/>
            <person name="Hill C."/>
            <person name="Pang A."/>
            <person name="Hillier L."/>
            <person name="Baker C."/>
            <person name="Armstrong J."/>
            <person name="Shendure J."/>
            <person name="Paten B."/>
            <person name="Wilson R."/>
            <person name="Chao H."/>
            <person name="Schneider V."/>
            <person name="Ventura M."/>
            <person name="Kronenberg Z."/>
            <person name="Murali S."/>
            <person name="Gordon D."/>
            <person name="Cantsilieris S."/>
            <person name="Munson K."/>
            <person name="Nelson B."/>
            <person name="Raja A."/>
            <person name="Underwood J."/>
            <person name="Diekhans M."/>
            <person name="Fiddes I."/>
            <person name="Haussler D."/>
            <person name="Eichler E."/>
        </authorList>
    </citation>
    <scope>NUCLEOTIDE SEQUENCE [LARGE SCALE GENOMIC DNA]</scope>
    <source>
        <strain evidence="3">Susie</strain>
    </source>
</reference>
<organism evidence="3">
    <name type="scientific">Pongo abelii</name>
    <name type="common">Sumatran orangutan</name>
    <name type="synonym">Pongo pygmaeus abelii</name>
    <dbReference type="NCBI Taxonomy" id="9601"/>
    <lineage>
        <taxon>Eukaryota</taxon>
        <taxon>Metazoa</taxon>
        <taxon>Chordata</taxon>
        <taxon>Craniata</taxon>
        <taxon>Vertebrata</taxon>
        <taxon>Euteleostomi</taxon>
        <taxon>Mammalia</taxon>
        <taxon>Eutheria</taxon>
        <taxon>Euarchontoglires</taxon>
        <taxon>Primates</taxon>
        <taxon>Haplorrhini</taxon>
        <taxon>Catarrhini</taxon>
        <taxon>Hominidae</taxon>
        <taxon>Pongo</taxon>
    </lineage>
</organism>
<feature type="compositionally biased region" description="Basic and acidic residues" evidence="2">
    <location>
        <begin position="184"/>
        <end position="198"/>
    </location>
</feature>
<comment type="similarity">
    <text evidence="1">Belongs to the round spermatid basic protein 1 family.</text>
</comment>
<accession>A0A2J8ULY5</accession>
<gene>
    <name evidence="3" type="ORF">CR201_G0026797</name>
</gene>
<dbReference type="PANTHER" id="PTHR13354:SF8">
    <property type="entry name" value="LYSINE-SPECIFIC DEMETHYLASE 9"/>
    <property type="match status" value="1"/>
</dbReference>
<dbReference type="InterPro" id="IPR026306">
    <property type="entry name" value="RSBN1/Dpy-2/CEP530"/>
</dbReference>
<feature type="compositionally biased region" description="Low complexity" evidence="2">
    <location>
        <begin position="1"/>
        <end position="17"/>
    </location>
</feature>
<feature type="compositionally biased region" description="Basic residues" evidence="2">
    <location>
        <begin position="135"/>
        <end position="150"/>
    </location>
</feature>
<evidence type="ECO:0000256" key="1">
    <source>
        <dbReference type="ARBA" id="ARBA00010560"/>
    </source>
</evidence>